<feature type="region of interest" description="Disordered" evidence="1">
    <location>
        <begin position="76"/>
        <end position="110"/>
    </location>
</feature>
<accession>A0A1G2NYF6</accession>
<dbReference type="EMBL" id="MHSH01000052">
    <property type="protein sequence ID" value="OHA40391.1"/>
    <property type="molecule type" value="Genomic_DNA"/>
</dbReference>
<comment type="caution">
    <text evidence="2">The sequence shown here is derived from an EMBL/GenBank/DDBJ whole genome shotgun (WGS) entry which is preliminary data.</text>
</comment>
<proteinExistence type="predicted"/>
<protein>
    <submittedName>
        <fullName evidence="2">Uncharacterized protein</fullName>
    </submittedName>
</protein>
<evidence type="ECO:0000313" key="2">
    <source>
        <dbReference type="EMBL" id="OHA40391.1"/>
    </source>
</evidence>
<sequence length="110" mass="12159">MTVKFNIDWGKLPPNQNLLINLVFKKRLQEDLNLRPETAMETINKAATMTGLSVKEVVEVMQPIFEQLVREYFAAVDMTEQGPPDETEPAPGGSGPSSQPPEMPLGFGTN</sequence>
<name>A0A1G2NYF6_9BACT</name>
<dbReference type="Proteomes" id="UP000176429">
    <property type="component" value="Unassembled WGS sequence"/>
</dbReference>
<dbReference type="AlphaFoldDB" id="A0A1G2NYF6"/>
<organism evidence="2 3">
    <name type="scientific">Candidatus Taylorbacteria bacterium RIFCSPLOWO2_02_FULL_46_40</name>
    <dbReference type="NCBI Taxonomy" id="1802329"/>
    <lineage>
        <taxon>Bacteria</taxon>
        <taxon>Candidatus Tayloriibacteriota</taxon>
    </lineage>
</organism>
<reference evidence="2 3" key="1">
    <citation type="journal article" date="2016" name="Nat. Commun.">
        <title>Thousands of microbial genomes shed light on interconnected biogeochemical processes in an aquifer system.</title>
        <authorList>
            <person name="Anantharaman K."/>
            <person name="Brown C.T."/>
            <person name="Hug L.A."/>
            <person name="Sharon I."/>
            <person name="Castelle C.J."/>
            <person name="Probst A.J."/>
            <person name="Thomas B.C."/>
            <person name="Singh A."/>
            <person name="Wilkins M.J."/>
            <person name="Karaoz U."/>
            <person name="Brodie E.L."/>
            <person name="Williams K.H."/>
            <person name="Hubbard S.S."/>
            <person name="Banfield J.F."/>
        </authorList>
    </citation>
    <scope>NUCLEOTIDE SEQUENCE [LARGE SCALE GENOMIC DNA]</scope>
</reference>
<gene>
    <name evidence="2" type="ORF">A3H68_01505</name>
</gene>
<evidence type="ECO:0000313" key="3">
    <source>
        <dbReference type="Proteomes" id="UP000176429"/>
    </source>
</evidence>
<evidence type="ECO:0000256" key="1">
    <source>
        <dbReference type="SAM" id="MobiDB-lite"/>
    </source>
</evidence>